<gene>
    <name evidence="2" type="ORF">PILCRDRAFT_819475</name>
</gene>
<proteinExistence type="predicted"/>
<feature type="compositionally biased region" description="Polar residues" evidence="1">
    <location>
        <begin position="91"/>
        <end position="103"/>
    </location>
</feature>
<reference evidence="2 3" key="1">
    <citation type="submission" date="2014-04" db="EMBL/GenBank/DDBJ databases">
        <authorList>
            <consortium name="DOE Joint Genome Institute"/>
            <person name="Kuo A."/>
            <person name="Tarkka M."/>
            <person name="Buscot F."/>
            <person name="Kohler A."/>
            <person name="Nagy L.G."/>
            <person name="Floudas D."/>
            <person name="Copeland A."/>
            <person name="Barry K.W."/>
            <person name="Cichocki N."/>
            <person name="Veneault-Fourrey C."/>
            <person name="LaButti K."/>
            <person name="Lindquist E.A."/>
            <person name="Lipzen A."/>
            <person name="Lundell T."/>
            <person name="Morin E."/>
            <person name="Murat C."/>
            <person name="Sun H."/>
            <person name="Tunlid A."/>
            <person name="Henrissat B."/>
            <person name="Grigoriev I.V."/>
            <person name="Hibbett D.S."/>
            <person name="Martin F."/>
            <person name="Nordberg H.P."/>
            <person name="Cantor M.N."/>
            <person name="Hua S.X."/>
        </authorList>
    </citation>
    <scope>NUCLEOTIDE SEQUENCE [LARGE SCALE GENOMIC DNA]</scope>
    <source>
        <strain evidence="2 3">F 1598</strain>
    </source>
</reference>
<reference evidence="3" key="2">
    <citation type="submission" date="2015-01" db="EMBL/GenBank/DDBJ databases">
        <title>Evolutionary Origins and Diversification of the Mycorrhizal Mutualists.</title>
        <authorList>
            <consortium name="DOE Joint Genome Institute"/>
            <consortium name="Mycorrhizal Genomics Consortium"/>
            <person name="Kohler A."/>
            <person name="Kuo A."/>
            <person name="Nagy L.G."/>
            <person name="Floudas D."/>
            <person name="Copeland A."/>
            <person name="Barry K.W."/>
            <person name="Cichocki N."/>
            <person name="Veneault-Fourrey C."/>
            <person name="LaButti K."/>
            <person name="Lindquist E.A."/>
            <person name="Lipzen A."/>
            <person name="Lundell T."/>
            <person name="Morin E."/>
            <person name="Murat C."/>
            <person name="Riley R."/>
            <person name="Ohm R."/>
            <person name="Sun H."/>
            <person name="Tunlid A."/>
            <person name="Henrissat B."/>
            <person name="Grigoriev I.V."/>
            <person name="Hibbett D.S."/>
            <person name="Martin F."/>
        </authorList>
    </citation>
    <scope>NUCLEOTIDE SEQUENCE [LARGE SCALE GENOMIC DNA]</scope>
    <source>
        <strain evidence="3">F 1598</strain>
    </source>
</reference>
<feature type="compositionally biased region" description="Low complexity" evidence="1">
    <location>
        <begin position="124"/>
        <end position="141"/>
    </location>
</feature>
<dbReference type="Proteomes" id="UP000054166">
    <property type="component" value="Unassembled WGS sequence"/>
</dbReference>
<dbReference type="AlphaFoldDB" id="A0A0C3C0Z0"/>
<feature type="compositionally biased region" description="Polar residues" evidence="1">
    <location>
        <begin position="9"/>
        <end position="23"/>
    </location>
</feature>
<organism evidence="2 3">
    <name type="scientific">Piloderma croceum (strain F 1598)</name>
    <dbReference type="NCBI Taxonomy" id="765440"/>
    <lineage>
        <taxon>Eukaryota</taxon>
        <taxon>Fungi</taxon>
        <taxon>Dikarya</taxon>
        <taxon>Basidiomycota</taxon>
        <taxon>Agaricomycotina</taxon>
        <taxon>Agaricomycetes</taxon>
        <taxon>Agaricomycetidae</taxon>
        <taxon>Atheliales</taxon>
        <taxon>Atheliaceae</taxon>
        <taxon>Piloderma</taxon>
    </lineage>
</organism>
<feature type="region of interest" description="Disordered" evidence="1">
    <location>
        <begin position="1"/>
        <end position="341"/>
    </location>
</feature>
<protein>
    <submittedName>
        <fullName evidence="2">Uncharacterized protein</fullName>
    </submittedName>
</protein>
<feature type="compositionally biased region" description="Basic and acidic residues" evidence="1">
    <location>
        <begin position="321"/>
        <end position="332"/>
    </location>
</feature>
<feature type="compositionally biased region" description="Polar residues" evidence="1">
    <location>
        <begin position="285"/>
        <end position="296"/>
    </location>
</feature>
<feature type="compositionally biased region" description="Polar residues" evidence="1">
    <location>
        <begin position="186"/>
        <end position="196"/>
    </location>
</feature>
<evidence type="ECO:0000256" key="1">
    <source>
        <dbReference type="SAM" id="MobiDB-lite"/>
    </source>
</evidence>
<evidence type="ECO:0000313" key="3">
    <source>
        <dbReference type="Proteomes" id="UP000054166"/>
    </source>
</evidence>
<feature type="compositionally biased region" description="Low complexity" evidence="1">
    <location>
        <begin position="259"/>
        <end position="270"/>
    </location>
</feature>
<dbReference type="InParanoid" id="A0A0C3C0Z0"/>
<name>A0A0C3C0Z0_PILCF</name>
<keyword evidence="3" id="KW-1185">Reference proteome</keyword>
<evidence type="ECO:0000313" key="2">
    <source>
        <dbReference type="EMBL" id="KIM83237.1"/>
    </source>
</evidence>
<feature type="compositionally biased region" description="Low complexity" evidence="1">
    <location>
        <begin position="204"/>
        <end position="225"/>
    </location>
</feature>
<accession>A0A0C3C0Z0</accession>
<feature type="compositionally biased region" description="Low complexity" evidence="1">
    <location>
        <begin position="151"/>
        <end position="168"/>
    </location>
</feature>
<dbReference type="HOGENOM" id="CLU_713925_0_0_1"/>
<dbReference type="EMBL" id="KN832991">
    <property type="protein sequence ID" value="KIM83237.1"/>
    <property type="molecule type" value="Genomic_DNA"/>
</dbReference>
<sequence>MAPPPAHQASKNAKIPTSSSSTAVEHDSEAWKNPSFMWSVKQDKAEPTTVHAIANTTETDKMKSLPAVSSSKALRPAGTPLHGSDAGASVKATSTKGQASRPSTPIVIAGPSRPNKRVRDRLSESSSRSSSILQGDSGSGSKTKKRKIEAGESAASISSGRSRAGSSAVQMGIVEEQVKPEPRISNDASINSGSGSNRKRELQTGRSGSRAASSTSSSRPRAVVSNVEDEPVKHELRVSSDAPGSENRKKRKIEAGEPAGSTSSSRSGTAMGIVEAETIKEGLPISNNTPAASGSGSRKKRRIDVGESGGGVSASGSTSSRDVHISDPRGEKTPSLPSLHNEPLLKGFTFDFFHLPPESGGPRFRTWHDIKATLLAIGKETTPRGTR</sequence>